<name>A0AAV5N6F2_9GAMM</name>
<proteinExistence type="predicted"/>
<evidence type="ECO:0008006" key="3">
    <source>
        <dbReference type="Google" id="ProtNLM"/>
    </source>
</evidence>
<dbReference type="EMBL" id="BRLH01000006">
    <property type="protein sequence ID" value="GKX56519.1"/>
    <property type="molecule type" value="Genomic_DNA"/>
</dbReference>
<evidence type="ECO:0000313" key="1">
    <source>
        <dbReference type="EMBL" id="GKX56519.1"/>
    </source>
</evidence>
<organism evidence="1 2">
    <name type="scientific">Leminorella grimontii</name>
    <dbReference type="NCBI Taxonomy" id="82981"/>
    <lineage>
        <taxon>Bacteria</taxon>
        <taxon>Pseudomonadati</taxon>
        <taxon>Pseudomonadota</taxon>
        <taxon>Gammaproteobacteria</taxon>
        <taxon>Enterobacterales</taxon>
        <taxon>Budviciaceae</taxon>
        <taxon>Leminorella</taxon>
    </lineage>
</organism>
<evidence type="ECO:0000313" key="2">
    <source>
        <dbReference type="Proteomes" id="UP001058124"/>
    </source>
</evidence>
<keyword evidence="2" id="KW-1185">Reference proteome</keyword>
<dbReference type="Proteomes" id="UP001058124">
    <property type="component" value="Unassembled WGS sequence"/>
</dbReference>
<protein>
    <recommendedName>
        <fullName evidence="3">Fimbrial protein</fullName>
    </recommendedName>
</protein>
<accession>A0AAV5N6F2</accession>
<reference evidence="1" key="1">
    <citation type="submission" date="2022-06" db="EMBL/GenBank/DDBJ databases">
        <title>Draft genome sequences of Leminorella grimontii str. JCM5902.</title>
        <authorList>
            <person name="Wakabayashi Y."/>
            <person name="Kojima K."/>
        </authorList>
    </citation>
    <scope>NUCLEOTIDE SEQUENCE</scope>
    <source>
        <strain evidence="1">JCM 5902</strain>
    </source>
</reference>
<dbReference type="AlphaFoldDB" id="A0AAV5N6F2"/>
<sequence length="299" mass="31591">MIVNVERNGAGGYRATVVREGGSSPLGPSYYTAAVSAGETLSGQVSAAGQGVCLGRFISGNGELSGVRIPIAMFSQRPYRYEKNYLCGNPISFAAPSGDSAIGFVLGGSAEGDAPEITLDDRADLSRYQGQRVLLGRVRLSDAGGEVQANNVYLSFPRSLRGDTAILTASFIKADAATFNEVATGMDSRKTATLVVGRTLTAPPVVIPFKLSFESAKGAPNADFRMYGHENVDRYIPYSVSVNGQTIGYRDELRYSLGSSPGATQMIDITFTLRGKDLAGLKGGTHFSDTFTAVVTPEL</sequence>
<gene>
    <name evidence="1" type="ORF">SOASR030_26310</name>
</gene>
<comment type="caution">
    <text evidence="1">The sequence shown here is derived from an EMBL/GenBank/DDBJ whole genome shotgun (WGS) entry which is preliminary data.</text>
</comment>